<feature type="compositionally biased region" description="Low complexity" evidence="1">
    <location>
        <begin position="114"/>
        <end position="129"/>
    </location>
</feature>
<accession>A0A7S4BXF6</accession>
<feature type="transmembrane region" description="Helical" evidence="2">
    <location>
        <begin position="14"/>
        <end position="36"/>
    </location>
</feature>
<gene>
    <name evidence="4" type="ORF">PCAR00345_LOCUS32875</name>
</gene>
<dbReference type="InterPro" id="IPR051532">
    <property type="entry name" value="Ester_Hydrolysis_Enzymes"/>
</dbReference>
<dbReference type="AlphaFoldDB" id="A0A7S4BXF6"/>
<evidence type="ECO:0000259" key="3">
    <source>
        <dbReference type="Pfam" id="PF13472"/>
    </source>
</evidence>
<dbReference type="Pfam" id="PF13472">
    <property type="entry name" value="Lipase_GDSL_2"/>
    <property type="match status" value="1"/>
</dbReference>
<reference evidence="4" key="1">
    <citation type="submission" date="2021-01" db="EMBL/GenBank/DDBJ databases">
        <authorList>
            <person name="Corre E."/>
            <person name="Pelletier E."/>
            <person name="Niang G."/>
            <person name="Scheremetjew M."/>
            <person name="Finn R."/>
            <person name="Kale V."/>
            <person name="Holt S."/>
            <person name="Cochrane G."/>
            <person name="Meng A."/>
            <person name="Brown T."/>
            <person name="Cohen L."/>
        </authorList>
    </citation>
    <scope>NUCLEOTIDE SEQUENCE</scope>
    <source>
        <strain evidence="4">CCMP645</strain>
    </source>
</reference>
<keyword evidence="2" id="KW-0472">Membrane</keyword>
<dbReference type="PANTHER" id="PTHR30383">
    <property type="entry name" value="THIOESTERASE 1/PROTEASE 1/LYSOPHOSPHOLIPASE L1"/>
    <property type="match status" value="1"/>
</dbReference>
<dbReference type="Gene3D" id="3.40.50.1110">
    <property type="entry name" value="SGNH hydrolase"/>
    <property type="match status" value="1"/>
</dbReference>
<dbReference type="InterPro" id="IPR036514">
    <property type="entry name" value="SGNH_hydro_sf"/>
</dbReference>
<dbReference type="EMBL" id="HBIZ01051419">
    <property type="protein sequence ID" value="CAE0780236.1"/>
    <property type="molecule type" value="Transcribed_RNA"/>
</dbReference>
<dbReference type="SUPFAM" id="SSF52266">
    <property type="entry name" value="SGNH hydrolase"/>
    <property type="match status" value="1"/>
</dbReference>
<dbReference type="InterPro" id="IPR013830">
    <property type="entry name" value="SGNH_hydro"/>
</dbReference>
<dbReference type="PANTHER" id="PTHR30383:SF5">
    <property type="entry name" value="SGNH HYDROLASE-TYPE ESTERASE DOMAIN-CONTAINING PROTEIN"/>
    <property type="match status" value="1"/>
</dbReference>
<organism evidence="4">
    <name type="scientific">Chrysotila carterae</name>
    <name type="common">Marine alga</name>
    <name type="synonym">Syracosphaera carterae</name>
    <dbReference type="NCBI Taxonomy" id="13221"/>
    <lineage>
        <taxon>Eukaryota</taxon>
        <taxon>Haptista</taxon>
        <taxon>Haptophyta</taxon>
        <taxon>Prymnesiophyceae</taxon>
        <taxon>Isochrysidales</taxon>
        <taxon>Isochrysidaceae</taxon>
        <taxon>Chrysotila</taxon>
    </lineage>
</organism>
<name>A0A7S4BXF6_CHRCT</name>
<evidence type="ECO:0000313" key="4">
    <source>
        <dbReference type="EMBL" id="CAE0780236.1"/>
    </source>
</evidence>
<sequence>MWRTPHLKLPRMRALLRTGVTGIAGVTTCAMFQGLYLQSQYEPLPEARGPLNGVARWAQQVSMQAQHVTQQAQQVTQQACRHGGAVIKSATLRSRLSGGEKGGGEKGGGGDGGSVVSESGEAAYSAHGSSRGGGAAAPRKTVLFLGDSLITGVGCSQESSHGPALPRAVAEFLSRRLRVDVQWAAFGETGGDVRTMRSKLLPTLADEVAALRANGQNVDIVVVVCGLNDFKKAYRSSGNTAGGFCLELGELVREVKLLAGSDCTVVLPALPVHRAPVFDGIWPLQHFLAPLAALWDEQKLITAQRVRRVCFVRNAERDEWWSAKQYWAVDGIHPNDEGYRIWGEHIADGILSHLRAAQKPALLMKPAEPLA</sequence>
<feature type="region of interest" description="Disordered" evidence="1">
    <location>
        <begin position="91"/>
        <end position="136"/>
    </location>
</feature>
<keyword evidence="2" id="KW-0812">Transmembrane</keyword>
<proteinExistence type="predicted"/>
<evidence type="ECO:0000256" key="2">
    <source>
        <dbReference type="SAM" id="Phobius"/>
    </source>
</evidence>
<dbReference type="GO" id="GO:0004622">
    <property type="term" value="F:phosphatidylcholine lysophospholipase activity"/>
    <property type="evidence" value="ECO:0007669"/>
    <property type="project" value="TreeGrafter"/>
</dbReference>
<evidence type="ECO:0000256" key="1">
    <source>
        <dbReference type="SAM" id="MobiDB-lite"/>
    </source>
</evidence>
<keyword evidence="2" id="KW-1133">Transmembrane helix</keyword>
<protein>
    <recommendedName>
        <fullName evidence="3">SGNH hydrolase-type esterase domain-containing protein</fullName>
    </recommendedName>
</protein>
<feature type="domain" description="SGNH hydrolase-type esterase" evidence="3">
    <location>
        <begin position="144"/>
        <end position="341"/>
    </location>
</feature>
<feature type="compositionally biased region" description="Gly residues" evidence="1">
    <location>
        <begin position="99"/>
        <end position="113"/>
    </location>
</feature>